<organism evidence="1 2">
    <name type="scientific">Acidihalobacter aeolianus</name>
    <dbReference type="NCBI Taxonomy" id="2792603"/>
    <lineage>
        <taxon>Bacteria</taxon>
        <taxon>Pseudomonadati</taxon>
        <taxon>Pseudomonadota</taxon>
        <taxon>Gammaproteobacteria</taxon>
        <taxon>Chromatiales</taxon>
        <taxon>Ectothiorhodospiraceae</taxon>
        <taxon>Acidihalobacter</taxon>
    </lineage>
</organism>
<sequence>MGELPQVPAERMIVRKGDMSPNTLLRLIRQDDGDMCVAIIDDEGNQTDVEFCVPGAGGGKSPNTWRGLYALAAAIEADNKEAPFRVAFR</sequence>
<evidence type="ECO:0000313" key="2">
    <source>
        <dbReference type="Proteomes" id="UP000095342"/>
    </source>
</evidence>
<reference evidence="1 2" key="1">
    <citation type="submission" date="2016-09" db="EMBL/GenBank/DDBJ databases">
        <title>Acidihalobacter prosperus V6 (DSM14174).</title>
        <authorList>
            <person name="Khaleque H.N."/>
            <person name="Ramsay J.P."/>
            <person name="Murphy R.J.T."/>
            <person name="Kaksonen A.H."/>
            <person name="Boxall N.J."/>
            <person name="Watkin E.L.J."/>
        </authorList>
    </citation>
    <scope>NUCLEOTIDE SEQUENCE [LARGE SCALE GENOMIC DNA]</scope>
    <source>
        <strain evidence="1 2">V6</strain>
        <plasmid evidence="2">papv6</plasmid>
    </source>
</reference>
<geneLocation type="plasmid" evidence="2">
    <name>papv6</name>
</geneLocation>
<evidence type="ECO:0000313" key="1">
    <source>
        <dbReference type="EMBL" id="AOV18821.1"/>
    </source>
</evidence>
<dbReference type="Proteomes" id="UP000095342">
    <property type="component" value="Plasmid pAPV6"/>
</dbReference>
<keyword evidence="1" id="KW-0614">Plasmid</keyword>
<dbReference type="KEGG" id="aaeo:BJI67_16410"/>
<protein>
    <submittedName>
        <fullName evidence="1">Uncharacterized protein</fullName>
    </submittedName>
</protein>
<gene>
    <name evidence="1" type="ORF">BJI67_16410</name>
</gene>
<proteinExistence type="predicted"/>
<accession>A0A1D8KCY5</accession>
<dbReference type="AlphaFoldDB" id="A0A1D8KCY5"/>
<name>A0A1D8KCY5_9GAMM</name>
<keyword evidence="2" id="KW-1185">Reference proteome</keyword>
<dbReference type="EMBL" id="CP017449">
    <property type="protein sequence ID" value="AOV18821.1"/>
    <property type="molecule type" value="Genomic_DNA"/>
</dbReference>